<evidence type="ECO:0000313" key="2">
    <source>
        <dbReference type="Proteomes" id="UP000053558"/>
    </source>
</evidence>
<protein>
    <submittedName>
        <fullName evidence="1">Uncharacterized protein</fullName>
    </submittedName>
</protein>
<proteinExistence type="predicted"/>
<dbReference type="Pfam" id="PF14441">
    <property type="entry name" value="OTT_1508_deam"/>
    <property type="match status" value="1"/>
</dbReference>
<dbReference type="OMA" id="RWIADDS"/>
<dbReference type="Proteomes" id="UP000053558">
    <property type="component" value="Unassembled WGS sequence"/>
</dbReference>
<accession>A0A5M3M793</accession>
<reference evidence="2" key="1">
    <citation type="journal article" date="2012" name="Science">
        <title>The Paleozoic origin of enzymatic lignin decomposition reconstructed from 31 fungal genomes.</title>
        <authorList>
            <person name="Floudas D."/>
            <person name="Binder M."/>
            <person name="Riley R."/>
            <person name="Barry K."/>
            <person name="Blanchette R.A."/>
            <person name="Henrissat B."/>
            <person name="Martinez A.T."/>
            <person name="Otillar R."/>
            <person name="Spatafora J.W."/>
            <person name="Yadav J.S."/>
            <person name="Aerts A."/>
            <person name="Benoit I."/>
            <person name="Boyd A."/>
            <person name="Carlson A."/>
            <person name="Copeland A."/>
            <person name="Coutinho P.M."/>
            <person name="de Vries R.P."/>
            <person name="Ferreira P."/>
            <person name="Findley K."/>
            <person name="Foster B."/>
            <person name="Gaskell J."/>
            <person name="Glotzer D."/>
            <person name="Gorecki P."/>
            <person name="Heitman J."/>
            <person name="Hesse C."/>
            <person name="Hori C."/>
            <person name="Igarashi K."/>
            <person name="Jurgens J.A."/>
            <person name="Kallen N."/>
            <person name="Kersten P."/>
            <person name="Kohler A."/>
            <person name="Kuees U."/>
            <person name="Kumar T.K.A."/>
            <person name="Kuo A."/>
            <person name="LaButti K."/>
            <person name="Larrondo L.F."/>
            <person name="Lindquist E."/>
            <person name="Ling A."/>
            <person name="Lombard V."/>
            <person name="Lucas S."/>
            <person name="Lundell T."/>
            <person name="Martin R."/>
            <person name="McLaughlin D.J."/>
            <person name="Morgenstern I."/>
            <person name="Morin E."/>
            <person name="Murat C."/>
            <person name="Nagy L.G."/>
            <person name="Nolan M."/>
            <person name="Ohm R.A."/>
            <person name="Patyshakuliyeva A."/>
            <person name="Rokas A."/>
            <person name="Ruiz-Duenas F.J."/>
            <person name="Sabat G."/>
            <person name="Salamov A."/>
            <person name="Samejima M."/>
            <person name="Schmutz J."/>
            <person name="Slot J.C."/>
            <person name="St John F."/>
            <person name="Stenlid J."/>
            <person name="Sun H."/>
            <person name="Sun S."/>
            <person name="Syed K."/>
            <person name="Tsang A."/>
            <person name="Wiebenga A."/>
            <person name="Young D."/>
            <person name="Pisabarro A."/>
            <person name="Eastwood D.C."/>
            <person name="Martin F."/>
            <person name="Cullen D."/>
            <person name="Grigoriev I.V."/>
            <person name="Hibbett D.S."/>
        </authorList>
    </citation>
    <scope>NUCLEOTIDE SEQUENCE [LARGE SCALE GENOMIC DNA]</scope>
    <source>
        <strain evidence="2">RWD-64-598 SS2</strain>
    </source>
</reference>
<dbReference type="OrthoDB" id="3061617at2759"/>
<keyword evidence="2" id="KW-1185">Reference proteome</keyword>
<organism evidence="1 2">
    <name type="scientific">Coniophora puteana (strain RWD-64-598)</name>
    <name type="common">Brown rot fungus</name>
    <dbReference type="NCBI Taxonomy" id="741705"/>
    <lineage>
        <taxon>Eukaryota</taxon>
        <taxon>Fungi</taxon>
        <taxon>Dikarya</taxon>
        <taxon>Basidiomycota</taxon>
        <taxon>Agaricomycotina</taxon>
        <taxon>Agaricomycetes</taxon>
        <taxon>Agaricomycetidae</taxon>
        <taxon>Boletales</taxon>
        <taxon>Coniophorineae</taxon>
        <taxon>Coniophoraceae</taxon>
        <taxon>Coniophora</taxon>
    </lineage>
</organism>
<comment type="caution">
    <text evidence="1">The sequence shown here is derived from an EMBL/GenBank/DDBJ whole genome shotgun (WGS) entry which is preliminary data.</text>
</comment>
<dbReference type="EMBL" id="JH711589">
    <property type="protein sequence ID" value="EIW75108.1"/>
    <property type="molecule type" value="Genomic_DNA"/>
</dbReference>
<dbReference type="KEGG" id="cput:CONPUDRAFT_169532"/>
<dbReference type="RefSeq" id="XP_007774541.1">
    <property type="nucleotide sequence ID" value="XM_007776351.1"/>
</dbReference>
<dbReference type="AlphaFoldDB" id="A0A5M3M793"/>
<gene>
    <name evidence="1" type="ORF">CONPUDRAFT_169532</name>
</gene>
<evidence type="ECO:0000313" key="1">
    <source>
        <dbReference type="EMBL" id="EIW75108.1"/>
    </source>
</evidence>
<sequence length="520" mass="58445">MTSQETSDLLSDTDYLAFVARALDEVNDAEKSQRKLQERKRHGEAAILDSLAYLAVCKPEKQVVATAALLRKEDAGLRILVAENGEATEGVVEHLQNVLKLLALIREQAEPFLPEGSRSPRVQRWIADDSPIPYEQSLINLEVLVIRHSWKKLGQRSTKDCRHANAIDTANDVCNPDALNSVDSTLRSCLQQVQAVTEAERKKISAMPVALEALAWTLDVETPNDAEVKRVRKLLMQLDNFRTTFEAKGDFLQNWNNYTRLQLISEGKTVRKRPDLIRWLSKLTSNRRHYHRLADITISNTLSATLLANHPVVVSVQNPLPRPRPFTVDDHQMGVILKGAECKIEPELGVVRGFIEKLAKLRNRPVTDGQLTFEGPAPVHCECKLLAAIHSRTAIQYIGVSKPPCALCDIYFEAYRQATNTHIKFTSGSRSRTSPWTCPQVGEPVLLDSTIEERVRSQLLRKINRGWDLFIRAFLSSSQSTDASEDNTGLWFGTDYDAEAAADEIITEMQALPQRVIRRG</sequence>
<dbReference type="GeneID" id="19206251"/>
<name>A0A5M3M793_CONPW</name>
<dbReference type="InterPro" id="IPR027796">
    <property type="entry name" value="OTT_1508_deam-like"/>
</dbReference>